<evidence type="ECO:0000256" key="4">
    <source>
        <dbReference type="ARBA" id="ARBA00022741"/>
    </source>
</evidence>
<feature type="domain" description="ABC transporter" evidence="6">
    <location>
        <begin position="2"/>
        <end position="230"/>
    </location>
</feature>
<protein>
    <submittedName>
        <fullName evidence="7">ABC-2 type transport system ATP-binding protein</fullName>
    </submittedName>
</protein>
<dbReference type="EMBL" id="FNWO01000012">
    <property type="protein sequence ID" value="SEH52609.1"/>
    <property type="molecule type" value="Genomic_DNA"/>
</dbReference>
<reference evidence="8" key="1">
    <citation type="submission" date="2016-10" db="EMBL/GenBank/DDBJ databases">
        <authorList>
            <person name="Varghese N."/>
            <person name="Submissions S."/>
        </authorList>
    </citation>
    <scope>NUCLEOTIDE SEQUENCE [LARGE SCALE GENOMIC DNA]</scope>
    <source>
        <strain evidence="8">DSM 13234</strain>
    </source>
</reference>
<organism evidence="7 8">
    <name type="scientific">Magnetospirillum fulvum</name>
    <name type="common">Rhodospirillum fulvum</name>
    <dbReference type="NCBI Taxonomy" id="1082"/>
    <lineage>
        <taxon>Bacteria</taxon>
        <taxon>Pseudomonadati</taxon>
        <taxon>Pseudomonadota</taxon>
        <taxon>Alphaproteobacteria</taxon>
        <taxon>Rhodospirillales</taxon>
        <taxon>Rhodospirillaceae</taxon>
        <taxon>Magnetospirillum</taxon>
    </lineage>
</organism>
<sequence length="241" mass="25792">MIRVEAAVKRYGILPALDGLDLSIGAGEAFGLLGPNGAGKTTLVRLLATLASPDSGRLSVGGHDTVTEAAEVKRLIGVVFQENNLDRDLTPRQNLSFHARLHRIDAADEAVAAMLTRLGLAERADRPVNGLSGGMRRRLVIGRALLTRPRVLLLDEPTTGLDPAIRRDLWALIRDIRDQGCTVVLTTHYVEEAENLCGRVGIIDRGRLVAIGSPTELTARFGAARLEDVVVALAQTDGEAA</sequence>
<dbReference type="OrthoDB" id="9778547at2"/>
<dbReference type="PROSITE" id="PS50893">
    <property type="entry name" value="ABC_TRANSPORTER_2"/>
    <property type="match status" value="1"/>
</dbReference>
<keyword evidence="4" id="KW-0547">Nucleotide-binding</keyword>
<dbReference type="PANTHER" id="PTHR42711">
    <property type="entry name" value="ABC TRANSPORTER ATP-BINDING PROTEIN"/>
    <property type="match status" value="1"/>
</dbReference>
<comment type="similarity">
    <text evidence="1">Belongs to the ABC transporter superfamily.</text>
</comment>
<evidence type="ECO:0000256" key="2">
    <source>
        <dbReference type="ARBA" id="ARBA00022448"/>
    </source>
</evidence>
<dbReference type="PANTHER" id="PTHR42711:SF5">
    <property type="entry name" value="ABC TRANSPORTER ATP-BINDING PROTEIN NATA"/>
    <property type="match status" value="1"/>
</dbReference>
<dbReference type="InterPro" id="IPR017871">
    <property type="entry name" value="ABC_transporter-like_CS"/>
</dbReference>
<dbReference type="RefSeq" id="WP_074769615.1">
    <property type="nucleotide sequence ID" value="NZ_FNWO01000012.1"/>
</dbReference>
<name>A0A1H6IUC5_MAGFU</name>
<dbReference type="GO" id="GO:0016887">
    <property type="term" value="F:ATP hydrolysis activity"/>
    <property type="evidence" value="ECO:0007669"/>
    <property type="project" value="InterPro"/>
</dbReference>
<dbReference type="Proteomes" id="UP000182983">
    <property type="component" value="Unassembled WGS sequence"/>
</dbReference>
<dbReference type="GO" id="GO:0005524">
    <property type="term" value="F:ATP binding"/>
    <property type="evidence" value="ECO:0007669"/>
    <property type="project" value="UniProtKB-KW"/>
</dbReference>
<evidence type="ECO:0000313" key="7">
    <source>
        <dbReference type="EMBL" id="SEH52609.1"/>
    </source>
</evidence>
<dbReference type="InterPro" id="IPR003593">
    <property type="entry name" value="AAA+_ATPase"/>
</dbReference>
<keyword evidence="2" id="KW-0813">Transport</keyword>
<dbReference type="Pfam" id="PF00005">
    <property type="entry name" value="ABC_tran"/>
    <property type="match status" value="1"/>
</dbReference>
<dbReference type="SUPFAM" id="SSF52540">
    <property type="entry name" value="P-loop containing nucleoside triphosphate hydrolases"/>
    <property type="match status" value="1"/>
</dbReference>
<proteinExistence type="inferred from homology"/>
<dbReference type="InterPro" id="IPR027417">
    <property type="entry name" value="P-loop_NTPase"/>
</dbReference>
<dbReference type="SMART" id="SM00382">
    <property type="entry name" value="AAA"/>
    <property type="match status" value="1"/>
</dbReference>
<dbReference type="InterPro" id="IPR050763">
    <property type="entry name" value="ABC_transporter_ATP-binding"/>
</dbReference>
<evidence type="ECO:0000256" key="1">
    <source>
        <dbReference type="ARBA" id="ARBA00005417"/>
    </source>
</evidence>
<keyword evidence="3" id="KW-0536">Nodulation</keyword>
<accession>A0A1H6IUC5</accession>
<dbReference type="PROSITE" id="PS00211">
    <property type="entry name" value="ABC_TRANSPORTER_1"/>
    <property type="match status" value="1"/>
</dbReference>
<gene>
    <name evidence="7" type="ORF">SAMN04244559_02802</name>
</gene>
<dbReference type="InterPro" id="IPR003439">
    <property type="entry name" value="ABC_transporter-like_ATP-bd"/>
</dbReference>
<evidence type="ECO:0000313" key="8">
    <source>
        <dbReference type="Proteomes" id="UP000182983"/>
    </source>
</evidence>
<evidence type="ECO:0000259" key="6">
    <source>
        <dbReference type="PROSITE" id="PS50893"/>
    </source>
</evidence>
<dbReference type="Gene3D" id="3.40.50.300">
    <property type="entry name" value="P-loop containing nucleotide triphosphate hydrolases"/>
    <property type="match status" value="1"/>
</dbReference>
<keyword evidence="5 7" id="KW-0067">ATP-binding</keyword>
<evidence type="ECO:0000256" key="5">
    <source>
        <dbReference type="ARBA" id="ARBA00022840"/>
    </source>
</evidence>
<evidence type="ECO:0000256" key="3">
    <source>
        <dbReference type="ARBA" id="ARBA00022458"/>
    </source>
</evidence>
<keyword evidence="8" id="KW-1185">Reference proteome</keyword>
<dbReference type="AlphaFoldDB" id="A0A1H6IUC5"/>